<organism evidence="3 4">
    <name type="scientific">Cladonia borealis</name>
    <dbReference type="NCBI Taxonomy" id="184061"/>
    <lineage>
        <taxon>Eukaryota</taxon>
        <taxon>Fungi</taxon>
        <taxon>Dikarya</taxon>
        <taxon>Ascomycota</taxon>
        <taxon>Pezizomycotina</taxon>
        <taxon>Lecanoromycetes</taxon>
        <taxon>OSLEUM clade</taxon>
        <taxon>Lecanoromycetidae</taxon>
        <taxon>Lecanorales</taxon>
        <taxon>Lecanorineae</taxon>
        <taxon>Cladoniaceae</taxon>
        <taxon>Cladonia</taxon>
    </lineage>
</organism>
<reference evidence="3" key="1">
    <citation type="submission" date="2023-03" db="EMBL/GenBank/DDBJ databases">
        <title>Complete genome of Cladonia borealis.</title>
        <authorList>
            <person name="Park H."/>
        </authorList>
    </citation>
    <scope>NUCLEOTIDE SEQUENCE</scope>
    <source>
        <strain evidence="3">ANT050790</strain>
    </source>
</reference>
<dbReference type="AlphaFoldDB" id="A0AA39R7U4"/>
<accession>A0AA39R7U4</accession>
<gene>
    <name evidence="3" type="ORF">JMJ35_002292</name>
</gene>
<evidence type="ECO:0000313" key="4">
    <source>
        <dbReference type="Proteomes" id="UP001166286"/>
    </source>
</evidence>
<evidence type="ECO:0000313" key="3">
    <source>
        <dbReference type="EMBL" id="KAK0514913.1"/>
    </source>
</evidence>
<feature type="chain" id="PRO_5041408784" evidence="2">
    <location>
        <begin position="18"/>
        <end position="134"/>
    </location>
</feature>
<dbReference type="Proteomes" id="UP001166286">
    <property type="component" value="Unassembled WGS sequence"/>
</dbReference>
<dbReference type="EMBL" id="JAFEKC020000004">
    <property type="protein sequence ID" value="KAK0514913.1"/>
    <property type="molecule type" value="Genomic_DNA"/>
</dbReference>
<evidence type="ECO:0000256" key="1">
    <source>
        <dbReference type="SAM" id="MobiDB-lite"/>
    </source>
</evidence>
<proteinExistence type="predicted"/>
<feature type="compositionally biased region" description="Polar residues" evidence="1">
    <location>
        <begin position="40"/>
        <end position="49"/>
    </location>
</feature>
<evidence type="ECO:0000256" key="2">
    <source>
        <dbReference type="SAM" id="SignalP"/>
    </source>
</evidence>
<feature type="region of interest" description="Disordered" evidence="1">
    <location>
        <begin position="20"/>
        <end position="49"/>
    </location>
</feature>
<protein>
    <submittedName>
        <fullName evidence="3">Uncharacterized protein</fullName>
    </submittedName>
</protein>
<comment type="caution">
    <text evidence="3">The sequence shown here is derived from an EMBL/GenBank/DDBJ whole genome shotgun (WGS) entry which is preliminary data.</text>
</comment>
<keyword evidence="4" id="KW-1185">Reference proteome</keyword>
<keyword evidence="2" id="KW-0732">Signal</keyword>
<feature type="signal peptide" evidence="2">
    <location>
        <begin position="1"/>
        <end position="17"/>
    </location>
</feature>
<sequence length="134" mass="14578">MHFQSLILLALSAGALTMPSSLSPRKKDSHPSIAPYNDGVCTQQAGPSQDFNQNSQACVKIAYTEDNVGINWGDFPEGMTAFNVFTDDNCKDYAWTTITNPGVGNDPSGANACYSMKLHGGPWKSVMQHYEQVE</sequence>
<name>A0AA39R7U4_9LECA</name>